<gene>
    <name evidence="4" type="ORF">EYC82_17815</name>
</gene>
<reference evidence="4" key="1">
    <citation type="submission" date="2019-02" db="EMBL/GenBank/DDBJ databases">
        <authorList>
            <person name="Li S.-H."/>
        </authorList>
    </citation>
    <scope>NUCLEOTIDE SEQUENCE</scope>
    <source>
        <strain evidence="4">IMCC11814</strain>
    </source>
</reference>
<keyword evidence="2" id="KW-0067">ATP-binding</keyword>
<evidence type="ECO:0000256" key="2">
    <source>
        <dbReference type="ARBA" id="ARBA00022840"/>
    </source>
</evidence>
<name>A0ABT3TAI4_9GAMM</name>
<dbReference type="EMBL" id="SHNO01000003">
    <property type="protein sequence ID" value="MCX2979200.1"/>
    <property type="molecule type" value="Genomic_DNA"/>
</dbReference>
<accession>A0ABT3TAI4</accession>
<dbReference type="Gene3D" id="3.90.1200.10">
    <property type="match status" value="1"/>
</dbReference>
<dbReference type="PANTHER" id="PTHR33540:SF1">
    <property type="entry name" value="N-ACETYLMURAMATE_N-ACETYLGLUCOSAMINE KINASE"/>
    <property type="match status" value="1"/>
</dbReference>
<comment type="caution">
    <text evidence="4">The sequence shown here is derived from an EMBL/GenBank/DDBJ whole genome shotgun (WGS) entry which is preliminary data.</text>
</comment>
<evidence type="ECO:0000313" key="4">
    <source>
        <dbReference type="EMBL" id="MCX2979200.1"/>
    </source>
</evidence>
<dbReference type="Pfam" id="PF01636">
    <property type="entry name" value="APH"/>
    <property type="match status" value="1"/>
</dbReference>
<proteinExistence type="predicted"/>
<evidence type="ECO:0000256" key="1">
    <source>
        <dbReference type="ARBA" id="ARBA00022741"/>
    </source>
</evidence>
<dbReference type="InterPro" id="IPR002575">
    <property type="entry name" value="Aminoglycoside_PTrfase"/>
</dbReference>
<dbReference type="SUPFAM" id="SSF56112">
    <property type="entry name" value="Protein kinase-like (PK-like)"/>
    <property type="match status" value="1"/>
</dbReference>
<dbReference type="Gene3D" id="3.30.200.20">
    <property type="entry name" value="Phosphorylase Kinase, domain 1"/>
    <property type="match status" value="1"/>
</dbReference>
<dbReference type="Proteomes" id="UP001143304">
    <property type="component" value="Unassembled WGS sequence"/>
</dbReference>
<feature type="domain" description="Aminoglycoside phosphotransferase" evidence="3">
    <location>
        <begin position="12"/>
        <end position="235"/>
    </location>
</feature>
<sequence>MLGVDESSGGLMPVAGDASTRRYFRFVHGGVSYVLAEAPPASENNEAFVRVRALLAQAGVRVPALLGVDYQRGYLLLEDLGDRLLLPALTPEAAADCYHRAFDVLLHLNAAGLKGSGLGAYDRTLLAEELSRFPEWFAEGLLGCRLDKTESGLIEALHQQLIGSALEQPTVLVHRDFHSRNLMLLSADELALIDFQDAVIGPVTYDLVSLLRDCYIQWPPAQVEAWALAYRERLLARGQLSGVSEETFLRWFDWMGLQRHLKVLGTFARLYLRDGKAAYLADLPLVMAYVLQILDRYAPELPVFATFAHWFRQSLLPLAQAQDWGPSS</sequence>
<keyword evidence="5" id="KW-1185">Reference proteome</keyword>
<organism evidence="4 5">
    <name type="scientific">Candidatus Marimicrobium litorale</name>
    <dbReference type="NCBI Taxonomy" id="2518991"/>
    <lineage>
        <taxon>Bacteria</taxon>
        <taxon>Pseudomonadati</taxon>
        <taxon>Pseudomonadota</taxon>
        <taxon>Gammaproteobacteria</taxon>
        <taxon>Cellvibrionales</taxon>
        <taxon>Halieaceae</taxon>
        <taxon>Marimicrobium</taxon>
    </lineage>
</organism>
<keyword evidence="1" id="KW-0547">Nucleotide-binding</keyword>
<protein>
    <submittedName>
        <fullName evidence="4">Aminoglycoside phosphotransferase</fullName>
    </submittedName>
</protein>
<evidence type="ECO:0000259" key="3">
    <source>
        <dbReference type="Pfam" id="PF01636"/>
    </source>
</evidence>
<evidence type="ECO:0000313" key="5">
    <source>
        <dbReference type="Proteomes" id="UP001143304"/>
    </source>
</evidence>
<dbReference type="InterPro" id="IPR011009">
    <property type="entry name" value="Kinase-like_dom_sf"/>
</dbReference>
<dbReference type="PANTHER" id="PTHR33540">
    <property type="entry name" value="TRNA THREONYLCARBAMOYLADENOSINE BIOSYNTHESIS PROTEIN TSAE"/>
    <property type="match status" value="1"/>
</dbReference>